<feature type="domain" description="Beta-lactamase-related" evidence="2">
    <location>
        <begin position="36"/>
        <end position="386"/>
    </location>
</feature>
<dbReference type="EMBL" id="JAFKCW010000002">
    <property type="protein sequence ID" value="MBN7801508.1"/>
    <property type="molecule type" value="Genomic_DNA"/>
</dbReference>
<dbReference type="InterPro" id="IPR012338">
    <property type="entry name" value="Beta-lactam/transpept-like"/>
</dbReference>
<evidence type="ECO:0000313" key="4">
    <source>
        <dbReference type="Proteomes" id="UP000664698"/>
    </source>
</evidence>
<reference evidence="3 4" key="1">
    <citation type="submission" date="2021-03" db="EMBL/GenBank/DDBJ databases">
        <title>novel species isolated from a fishpond in China.</title>
        <authorList>
            <person name="Lu H."/>
            <person name="Cai Z."/>
        </authorList>
    </citation>
    <scope>NUCLEOTIDE SEQUENCE [LARGE SCALE GENOMIC DNA]</scope>
    <source>
        <strain evidence="3 4">JCM 31546</strain>
    </source>
</reference>
<dbReference type="SUPFAM" id="SSF56601">
    <property type="entry name" value="beta-lactamase/transpeptidase-like"/>
    <property type="match status" value="1"/>
</dbReference>
<dbReference type="PANTHER" id="PTHR43283:SF3">
    <property type="entry name" value="BETA-LACTAMASE FAMILY PROTEIN (AFU_ORTHOLOGUE AFUA_5G07500)"/>
    <property type="match status" value="1"/>
</dbReference>
<evidence type="ECO:0000256" key="1">
    <source>
        <dbReference type="SAM" id="SignalP"/>
    </source>
</evidence>
<gene>
    <name evidence="3" type="ORF">J0A67_11590</name>
</gene>
<dbReference type="Proteomes" id="UP000664698">
    <property type="component" value="Unassembled WGS sequence"/>
</dbReference>
<feature type="chain" id="PRO_5045048599" evidence="1">
    <location>
        <begin position="24"/>
        <end position="402"/>
    </location>
</feature>
<sequence>MAKLSSIFASLLFCVLVSVSAVAQSSLSPERLARYDAYFQKEIDEGRLPGVVTLIYKNGGKAHESALGYSDFASKTAIRADQIFFIQSMTKPIVSTAFMMLYEEGYFFLNDPISKYLPEFKEMKVVKDPEVGSSSGLEPAKSQITIAQVLSHTAGFLHGIGPTKLDEEVREAIYMSNPQTIEERVKALAAQPLASHPGEKWNYSASPDILARLIEVFTGMSPDEFLKTRLFGPLGMKDTGYNLSEEQTKRMVQLHNYDDNGTLVKSERQTPTSGNTVFGGTHGLFSTAEDYSRFARMMLNGGELDGRRYLSSKTVDIMRINQSGDLFREPGKGFGLGFAVVDDLADSKALSSEGTFYWSGAYCTYFFIDPEEEMVAVFMTQVNPFSSHYENKFRQMVYQAVE</sequence>
<name>A0ABS3BQD2_9BACT</name>
<dbReference type="PANTHER" id="PTHR43283">
    <property type="entry name" value="BETA-LACTAMASE-RELATED"/>
    <property type="match status" value="1"/>
</dbReference>
<comment type="caution">
    <text evidence="3">The sequence shown here is derived from an EMBL/GenBank/DDBJ whole genome shotgun (WGS) entry which is preliminary data.</text>
</comment>
<organism evidence="3 4">
    <name type="scientific">Algoriphagus aestuariicola</name>
    <dbReference type="NCBI Taxonomy" id="1852016"/>
    <lineage>
        <taxon>Bacteria</taxon>
        <taxon>Pseudomonadati</taxon>
        <taxon>Bacteroidota</taxon>
        <taxon>Cytophagia</taxon>
        <taxon>Cytophagales</taxon>
        <taxon>Cyclobacteriaceae</taxon>
        <taxon>Algoriphagus</taxon>
    </lineage>
</organism>
<evidence type="ECO:0000259" key="2">
    <source>
        <dbReference type="Pfam" id="PF00144"/>
    </source>
</evidence>
<dbReference type="InterPro" id="IPR001466">
    <property type="entry name" value="Beta-lactam-related"/>
</dbReference>
<proteinExistence type="predicted"/>
<keyword evidence="1" id="KW-0732">Signal</keyword>
<accession>A0ABS3BQD2</accession>
<dbReference type="RefSeq" id="WP_206569492.1">
    <property type="nucleotide sequence ID" value="NZ_JAFKCW010000002.1"/>
</dbReference>
<protein>
    <submittedName>
        <fullName evidence="3">Beta-lactamase family protein</fullName>
    </submittedName>
</protein>
<dbReference type="Pfam" id="PF00144">
    <property type="entry name" value="Beta-lactamase"/>
    <property type="match status" value="1"/>
</dbReference>
<dbReference type="InterPro" id="IPR050789">
    <property type="entry name" value="Diverse_Enzym_Activities"/>
</dbReference>
<evidence type="ECO:0000313" key="3">
    <source>
        <dbReference type="EMBL" id="MBN7801508.1"/>
    </source>
</evidence>
<feature type="signal peptide" evidence="1">
    <location>
        <begin position="1"/>
        <end position="23"/>
    </location>
</feature>
<keyword evidence="4" id="KW-1185">Reference proteome</keyword>
<dbReference type="Gene3D" id="3.40.710.10">
    <property type="entry name" value="DD-peptidase/beta-lactamase superfamily"/>
    <property type="match status" value="1"/>
</dbReference>